<evidence type="ECO:0000313" key="1">
    <source>
        <dbReference type="EMBL" id="KAJ1082824.1"/>
    </source>
</evidence>
<organism evidence="1 2">
    <name type="scientific">Pleurodeles waltl</name>
    <name type="common">Iberian ribbed newt</name>
    <dbReference type="NCBI Taxonomy" id="8319"/>
    <lineage>
        <taxon>Eukaryota</taxon>
        <taxon>Metazoa</taxon>
        <taxon>Chordata</taxon>
        <taxon>Craniata</taxon>
        <taxon>Vertebrata</taxon>
        <taxon>Euteleostomi</taxon>
        <taxon>Amphibia</taxon>
        <taxon>Batrachia</taxon>
        <taxon>Caudata</taxon>
        <taxon>Salamandroidea</taxon>
        <taxon>Salamandridae</taxon>
        <taxon>Pleurodelinae</taxon>
        <taxon>Pleurodeles</taxon>
    </lineage>
</organism>
<sequence length="101" mass="10577">MRCQGSLAVTAQTSRLSLLAPLPGQTLSDPFQAGRHVVKLTKGTVRGSPSSLFMLAVASVSGQHQEVAGHGSHGRSQLEGFGAQGQVQALSLRRLWLDASV</sequence>
<accession>A0AAV7KW95</accession>
<proteinExistence type="predicted"/>
<dbReference type="AlphaFoldDB" id="A0AAV7KW95"/>
<gene>
    <name evidence="1" type="ORF">NDU88_002989</name>
</gene>
<name>A0AAV7KW95_PLEWA</name>
<protein>
    <submittedName>
        <fullName evidence="1">Uncharacterized protein</fullName>
    </submittedName>
</protein>
<reference evidence="1" key="1">
    <citation type="journal article" date="2022" name="bioRxiv">
        <title>Sequencing and chromosome-scale assembly of the giantPleurodeles waltlgenome.</title>
        <authorList>
            <person name="Brown T."/>
            <person name="Elewa A."/>
            <person name="Iarovenko S."/>
            <person name="Subramanian E."/>
            <person name="Araus A.J."/>
            <person name="Petzold A."/>
            <person name="Susuki M."/>
            <person name="Suzuki K.-i.T."/>
            <person name="Hayashi T."/>
            <person name="Toyoda A."/>
            <person name="Oliveira C."/>
            <person name="Osipova E."/>
            <person name="Leigh N.D."/>
            <person name="Simon A."/>
            <person name="Yun M.H."/>
        </authorList>
    </citation>
    <scope>NUCLEOTIDE SEQUENCE</scope>
    <source>
        <strain evidence="1">20211129_DDA</strain>
        <tissue evidence="1">Liver</tissue>
    </source>
</reference>
<dbReference type="EMBL" id="JANPWB010000016">
    <property type="protein sequence ID" value="KAJ1082824.1"/>
    <property type="molecule type" value="Genomic_DNA"/>
</dbReference>
<evidence type="ECO:0000313" key="2">
    <source>
        <dbReference type="Proteomes" id="UP001066276"/>
    </source>
</evidence>
<keyword evidence="2" id="KW-1185">Reference proteome</keyword>
<dbReference type="Proteomes" id="UP001066276">
    <property type="component" value="Chromosome 12"/>
</dbReference>
<comment type="caution">
    <text evidence="1">The sequence shown here is derived from an EMBL/GenBank/DDBJ whole genome shotgun (WGS) entry which is preliminary data.</text>
</comment>